<dbReference type="PANTHER" id="PTHR33221">
    <property type="entry name" value="WINGED HELIX-TURN-HELIX TRANSCRIPTIONAL REGULATOR, RRF2 FAMILY"/>
    <property type="match status" value="1"/>
</dbReference>
<dbReference type="NCBIfam" id="TIGR02944">
    <property type="entry name" value="suf_reg_Xantho"/>
    <property type="match status" value="1"/>
</dbReference>
<dbReference type="InterPro" id="IPR036390">
    <property type="entry name" value="WH_DNA-bd_sf"/>
</dbReference>
<proteinExistence type="predicted"/>
<dbReference type="InterPro" id="IPR030489">
    <property type="entry name" value="TR_Rrf2-type_CS"/>
</dbReference>
<dbReference type="InterPro" id="IPR000944">
    <property type="entry name" value="Tscrpt_reg_Rrf2"/>
</dbReference>
<gene>
    <name evidence="1" type="ORF">A2W18_02905</name>
</gene>
<dbReference type="Proteomes" id="UP000179076">
    <property type="component" value="Unassembled WGS sequence"/>
</dbReference>
<reference evidence="1 2" key="1">
    <citation type="journal article" date="2016" name="Nat. Commun.">
        <title>Thousands of microbial genomes shed light on interconnected biogeochemical processes in an aquifer system.</title>
        <authorList>
            <person name="Anantharaman K."/>
            <person name="Brown C.T."/>
            <person name="Hug L.A."/>
            <person name="Sharon I."/>
            <person name="Castelle C.J."/>
            <person name="Probst A.J."/>
            <person name="Thomas B.C."/>
            <person name="Singh A."/>
            <person name="Wilkins M.J."/>
            <person name="Karaoz U."/>
            <person name="Brodie E.L."/>
            <person name="Williams K.H."/>
            <person name="Hubbard S.S."/>
            <person name="Banfield J.F."/>
        </authorList>
    </citation>
    <scope>NUCLEOTIDE SEQUENCE [LARGE SCALE GENOMIC DNA]</scope>
</reference>
<dbReference type="GO" id="GO:0003700">
    <property type="term" value="F:DNA-binding transcription factor activity"/>
    <property type="evidence" value="ECO:0007669"/>
    <property type="project" value="TreeGrafter"/>
</dbReference>
<dbReference type="InterPro" id="IPR036388">
    <property type="entry name" value="WH-like_DNA-bd_sf"/>
</dbReference>
<evidence type="ECO:0000313" key="1">
    <source>
        <dbReference type="EMBL" id="OGI67228.1"/>
    </source>
</evidence>
<dbReference type="NCBIfam" id="TIGR00738">
    <property type="entry name" value="rrf2_super"/>
    <property type="match status" value="1"/>
</dbReference>
<dbReference type="InterPro" id="IPR014290">
    <property type="entry name" value="SUF_FeS_clus_asmbl_reg"/>
</dbReference>
<evidence type="ECO:0000313" key="2">
    <source>
        <dbReference type="Proteomes" id="UP000179076"/>
    </source>
</evidence>
<dbReference type="GO" id="GO:0005829">
    <property type="term" value="C:cytosol"/>
    <property type="evidence" value="ECO:0007669"/>
    <property type="project" value="TreeGrafter"/>
</dbReference>
<dbReference type="Pfam" id="PF02082">
    <property type="entry name" value="Rrf2"/>
    <property type="match status" value="1"/>
</dbReference>
<protein>
    <submittedName>
        <fullName evidence="1">SUF system Fe-S cluster assembly regulator</fullName>
    </submittedName>
</protein>
<accession>A0A1F6VCC6</accession>
<organism evidence="1 2">
    <name type="scientific">Candidatus Muproteobacteria bacterium RBG_16_60_9</name>
    <dbReference type="NCBI Taxonomy" id="1817755"/>
    <lineage>
        <taxon>Bacteria</taxon>
        <taxon>Pseudomonadati</taxon>
        <taxon>Pseudomonadota</taxon>
        <taxon>Candidatus Muproteobacteria</taxon>
    </lineage>
</organism>
<comment type="caution">
    <text evidence="1">The sequence shown here is derived from an EMBL/GenBank/DDBJ whole genome shotgun (WGS) entry which is preliminary data.</text>
</comment>
<dbReference type="Gene3D" id="1.10.10.10">
    <property type="entry name" value="Winged helix-like DNA-binding domain superfamily/Winged helix DNA-binding domain"/>
    <property type="match status" value="1"/>
</dbReference>
<dbReference type="EMBL" id="MFSP01000065">
    <property type="protein sequence ID" value="OGI67228.1"/>
    <property type="molecule type" value="Genomic_DNA"/>
</dbReference>
<dbReference type="SUPFAM" id="SSF46785">
    <property type="entry name" value="Winged helix' DNA-binding domain"/>
    <property type="match status" value="1"/>
</dbReference>
<sequence>MLRISKLTDYGTVVMTYLARENGQLHAVSEIAVEIRVAAPTVSKILKQLVHERLVVSHRGAKGGYSLARRPAQISMLEIIDALEGRVGLTECGSSPGLCTQESLCSIRTNWQRINGAVREALAGVSLAEMAEPNLPHFSGAPVKVYPRPASAV</sequence>
<name>A0A1F6VCC6_9PROT</name>
<dbReference type="PANTHER" id="PTHR33221:SF2">
    <property type="entry name" value="TRANSCRIPTIONAL REGULATOR"/>
    <property type="match status" value="1"/>
</dbReference>
<dbReference type="PROSITE" id="PS51197">
    <property type="entry name" value="HTH_RRF2_2"/>
    <property type="match status" value="1"/>
</dbReference>
<dbReference type="PROSITE" id="PS01332">
    <property type="entry name" value="HTH_RRF2_1"/>
    <property type="match status" value="1"/>
</dbReference>
<dbReference type="AlphaFoldDB" id="A0A1F6VCC6"/>